<reference evidence="3 4" key="1">
    <citation type="submission" date="2019-09" db="EMBL/GenBank/DDBJ databases">
        <title>A chromosome-level genome assembly of the Chinese tupelo Nyssa sinensis.</title>
        <authorList>
            <person name="Yang X."/>
            <person name="Kang M."/>
            <person name="Yang Y."/>
            <person name="Xiong H."/>
            <person name="Wang M."/>
            <person name="Zhang Z."/>
            <person name="Wang Z."/>
            <person name="Wu H."/>
            <person name="Ma T."/>
            <person name="Liu J."/>
            <person name="Xi Z."/>
        </authorList>
    </citation>
    <scope>NUCLEOTIDE SEQUENCE [LARGE SCALE GENOMIC DNA]</scope>
    <source>
        <strain evidence="3">J267</strain>
        <tissue evidence="3">Leaf</tissue>
    </source>
</reference>
<dbReference type="AlphaFoldDB" id="A0A5J4ZPJ9"/>
<keyword evidence="4" id="KW-1185">Reference proteome</keyword>
<dbReference type="InterPro" id="IPR056122">
    <property type="entry name" value="DUF7705"/>
</dbReference>
<evidence type="ECO:0000313" key="4">
    <source>
        <dbReference type="Proteomes" id="UP000325577"/>
    </source>
</evidence>
<name>A0A5J4ZPJ9_9ASTE</name>
<organism evidence="3 4">
    <name type="scientific">Nyssa sinensis</name>
    <dbReference type="NCBI Taxonomy" id="561372"/>
    <lineage>
        <taxon>Eukaryota</taxon>
        <taxon>Viridiplantae</taxon>
        <taxon>Streptophyta</taxon>
        <taxon>Embryophyta</taxon>
        <taxon>Tracheophyta</taxon>
        <taxon>Spermatophyta</taxon>
        <taxon>Magnoliopsida</taxon>
        <taxon>eudicotyledons</taxon>
        <taxon>Gunneridae</taxon>
        <taxon>Pentapetalae</taxon>
        <taxon>asterids</taxon>
        <taxon>Cornales</taxon>
        <taxon>Nyssaceae</taxon>
        <taxon>Nyssa</taxon>
    </lineage>
</organism>
<sequence>MAQHRNRNPCCFILHLLVVVVSLSGVLSVSYEIDQYISAVGDPGMRRDGLRLAIEAWNQCNEVGEEAPNMGSPRAADCFDIYKASPQPKGEKNCSLCNSIPYILVHRVTEEENKLGVGQPFHGGQPKAFVDIDLYCP</sequence>
<dbReference type="PANTHER" id="PTHR33916">
    <property type="entry name" value="EXPANSIN-LIKE EG45 DOMAIN-CONTAINING PROTEIN"/>
    <property type="match status" value="1"/>
</dbReference>
<evidence type="ECO:0000313" key="3">
    <source>
        <dbReference type="EMBL" id="KAA8519608.1"/>
    </source>
</evidence>
<proteinExistence type="predicted"/>
<accession>A0A5J4ZPJ9</accession>
<protein>
    <recommendedName>
        <fullName evidence="2">DUF7705 domain-containing protein</fullName>
    </recommendedName>
</protein>
<dbReference type="Pfam" id="PF24804">
    <property type="entry name" value="DUF7705"/>
    <property type="match status" value="1"/>
</dbReference>
<dbReference type="PANTHER" id="PTHR33916:SF12">
    <property type="entry name" value="NEPROSIN DOMAIN-CONTAINING PROTEIN"/>
    <property type="match status" value="1"/>
</dbReference>
<evidence type="ECO:0000256" key="1">
    <source>
        <dbReference type="SAM" id="SignalP"/>
    </source>
</evidence>
<feature type="chain" id="PRO_5023936170" description="DUF7705 domain-containing protein" evidence="1">
    <location>
        <begin position="29"/>
        <end position="137"/>
    </location>
</feature>
<evidence type="ECO:0000259" key="2">
    <source>
        <dbReference type="Pfam" id="PF24804"/>
    </source>
</evidence>
<feature type="domain" description="DUF7705" evidence="2">
    <location>
        <begin position="37"/>
        <end position="136"/>
    </location>
</feature>
<dbReference type="EMBL" id="CM018049">
    <property type="protein sequence ID" value="KAA8519608.1"/>
    <property type="molecule type" value="Genomic_DNA"/>
</dbReference>
<dbReference type="OrthoDB" id="1712421at2759"/>
<dbReference type="Proteomes" id="UP000325577">
    <property type="component" value="Linkage Group LG6"/>
</dbReference>
<feature type="signal peptide" evidence="1">
    <location>
        <begin position="1"/>
        <end position="28"/>
    </location>
</feature>
<gene>
    <name evidence="3" type="ORF">F0562_013947</name>
</gene>
<keyword evidence="1" id="KW-0732">Signal</keyword>